<protein>
    <recommendedName>
        <fullName evidence="1">Phage-Barnase-EndoU-ColicinE5/D-RelE like nuclease 4 domain-containing protein</fullName>
    </recommendedName>
</protein>
<comment type="caution">
    <text evidence="2">The sequence shown here is derived from an EMBL/GenBank/DDBJ whole genome shotgun (WGS) entry which is preliminary data.</text>
</comment>
<dbReference type="RefSeq" id="WP_002587202.1">
    <property type="nucleotide sequence ID" value="NZ_KB850982.1"/>
</dbReference>
<dbReference type="HOGENOM" id="CLU_118498_0_0_9"/>
<dbReference type="EMBL" id="AGYR01000043">
    <property type="protein sequence ID" value="ENZ11474.1"/>
    <property type="molecule type" value="Genomic_DNA"/>
</dbReference>
<reference evidence="2 3" key="1">
    <citation type="submission" date="2013-01" db="EMBL/GenBank/DDBJ databases">
        <title>The Genome Sequence of Clostridium clostridioforme 90A8.</title>
        <authorList>
            <consortium name="The Broad Institute Genome Sequencing Platform"/>
            <person name="Earl A."/>
            <person name="Ward D."/>
            <person name="Feldgarden M."/>
            <person name="Gevers D."/>
            <person name="Courvalin P."/>
            <person name="Lambert T."/>
            <person name="Walker B."/>
            <person name="Young S.K."/>
            <person name="Zeng Q."/>
            <person name="Gargeya S."/>
            <person name="Fitzgerald M."/>
            <person name="Haas B."/>
            <person name="Abouelleil A."/>
            <person name="Alvarado L."/>
            <person name="Arachchi H.M."/>
            <person name="Berlin A.M."/>
            <person name="Chapman S.B."/>
            <person name="Dewar J."/>
            <person name="Goldberg J."/>
            <person name="Griggs A."/>
            <person name="Gujja S."/>
            <person name="Hansen M."/>
            <person name="Howarth C."/>
            <person name="Imamovic A."/>
            <person name="Larimer J."/>
            <person name="McCowan C."/>
            <person name="Murphy C."/>
            <person name="Neiman D."/>
            <person name="Pearson M."/>
            <person name="Priest M."/>
            <person name="Roberts A."/>
            <person name="Saif S."/>
            <person name="Shea T."/>
            <person name="Sisk P."/>
            <person name="Sykes S."/>
            <person name="Wortman J."/>
            <person name="Nusbaum C."/>
            <person name="Birren B."/>
        </authorList>
    </citation>
    <scope>NUCLEOTIDE SEQUENCE [LARGE SCALE GENOMIC DNA]</scope>
    <source>
        <strain evidence="2 3">90A8</strain>
    </source>
</reference>
<evidence type="ECO:0000313" key="2">
    <source>
        <dbReference type="EMBL" id="ENZ11474.1"/>
    </source>
</evidence>
<dbReference type="InterPro" id="IPR041420">
    <property type="entry name" value="PBECR4"/>
</dbReference>
<dbReference type="Proteomes" id="UP000013085">
    <property type="component" value="Unassembled WGS sequence"/>
</dbReference>
<feature type="domain" description="Phage-Barnase-EndoU-ColicinE5/D-RelE like nuclease 4" evidence="1">
    <location>
        <begin position="9"/>
        <end position="193"/>
    </location>
</feature>
<sequence>MEQQTFDKLKISAEGFHSLLDTQYHLIIGRKGKSVDITIEFKPIDFHHLMGLGKLKDLRIATQNRESVFFGILNGTITYPSICKSRYIGQIENRFTPLSYIEQIFDSNKLIFRYNEKQNQFSLIEADYLLSTAFSGNDIYIFIKEKETVGRFFCRSFFPKEKKDYTIGQPQYTLLFKEKITVSTGEKVIQYDRLTPKSDSAKISLQENPKKGKAE</sequence>
<accession>A0A0E2H699</accession>
<name>A0A0E2H699_9FIRM</name>
<dbReference type="AlphaFoldDB" id="A0A0E2H699"/>
<dbReference type="Pfam" id="PF18813">
    <property type="entry name" value="PBECR4"/>
    <property type="match status" value="1"/>
</dbReference>
<gene>
    <name evidence="2" type="ORF">HMPREF1090_04029</name>
</gene>
<evidence type="ECO:0000313" key="3">
    <source>
        <dbReference type="Proteomes" id="UP000013085"/>
    </source>
</evidence>
<dbReference type="PATRIC" id="fig|999408.3.peg.4313"/>
<dbReference type="GeneID" id="57962244"/>
<proteinExistence type="predicted"/>
<organism evidence="2 3">
    <name type="scientific">[Clostridium] clostridioforme 90A8</name>
    <dbReference type="NCBI Taxonomy" id="999408"/>
    <lineage>
        <taxon>Bacteria</taxon>
        <taxon>Bacillati</taxon>
        <taxon>Bacillota</taxon>
        <taxon>Clostridia</taxon>
        <taxon>Lachnospirales</taxon>
        <taxon>Lachnospiraceae</taxon>
        <taxon>Enterocloster</taxon>
    </lineage>
</organism>
<evidence type="ECO:0000259" key="1">
    <source>
        <dbReference type="Pfam" id="PF18813"/>
    </source>
</evidence>